<dbReference type="GO" id="GO:0034967">
    <property type="term" value="C:Set3 complex"/>
    <property type="evidence" value="ECO:0007669"/>
    <property type="project" value="TreeGrafter"/>
</dbReference>
<dbReference type="PANTHER" id="PTHR46462:SF3">
    <property type="entry name" value="UPSET, ISOFORM A"/>
    <property type="match status" value="1"/>
</dbReference>
<keyword evidence="1" id="KW-0479">Metal-binding</keyword>
<dbReference type="GO" id="GO:0006325">
    <property type="term" value="P:chromatin organization"/>
    <property type="evidence" value="ECO:0007669"/>
    <property type="project" value="UniProtKB-KW"/>
</dbReference>
<feature type="domain" description="Zinc finger PHD-type" evidence="6">
    <location>
        <begin position="92"/>
        <end position="136"/>
    </location>
</feature>
<evidence type="ECO:0000256" key="5">
    <source>
        <dbReference type="SAM" id="MobiDB-lite"/>
    </source>
</evidence>
<dbReference type="GO" id="GO:0006355">
    <property type="term" value="P:regulation of DNA-templated transcription"/>
    <property type="evidence" value="ECO:0007669"/>
    <property type="project" value="TreeGrafter"/>
</dbReference>
<dbReference type="OrthoDB" id="79252at2759"/>
<evidence type="ECO:0000256" key="3">
    <source>
        <dbReference type="ARBA" id="ARBA00022833"/>
    </source>
</evidence>
<dbReference type="STRING" id="436010.A0A167T498"/>
<dbReference type="Gene3D" id="3.30.40.10">
    <property type="entry name" value="Zinc/RING finger domain, C3HC4 (zinc finger)"/>
    <property type="match status" value="1"/>
</dbReference>
<feature type="region of interest" description="Disordered" evidence="5">
    <location>
        <begin position="20"/>
        <end position="83"/>
    </location>
</feature>
<dbReference type="Pfam" id="PF20826">
    <property type="entry name" value="PHD_5"/>
    <property type="match status" value="1"/>
</dbReference>
<dbReference type="InterPro" id="IPR001965">
    <property type="entry name" value="Znf_PHD"/>
</dbReference>
<evidence type="ECO:0000313" key="7">
    <source>
        <dbReference type="EMBL" id="KZP02546.1"/>
    </source>
</evidence>
<dbReference type="PANTHER" id="PTHR46462">
    <property type="entry name" value="UPSET, ISOFORM A"/>
    <property type="match status" value="1"/>
</dbReference>
<dbReference type="InterPro" id="IPR011011">
    <property type="entry name" value="Znf_FYVE_PHD"/>
</dbReference>
<feature type="region of interest" description="Disordered" evidence="5">
    <location>
        <begin position="145"/>
        <end position="182"/>
    </location>
</feature>
<dbReference type="GO" id="GO:0008270">
    <property type="term" value="F:zinc ion binding"/>
    <property type="evidence" value="ECO:0007669"/>
    <property type="project" value="UniProtKB-KW"/>
</dbReference>
<gene>
    <name evidence="7" type="ORF">FIBSPDRAFT_610017</name>
</gene>
<keyword evidence="3" id="KW-0862">Zinc</keyword>
<dbReference type="InterPro" id="IPR013083">
    <property type="entry name" value="Znf_RING/FYVE/PHD"/>
</dbReference>
<evidence type="ECO:0000256" key="4">
    <source>
        <dbReference type="ARBA" id="ARBA00022853"/>
    </source>
</evidence>
<organism evidence="7 8">
    <name type="scientific">Athelia psychrophila</name>
    <dbReference type="NCBI Taxonomy" id="1759441"/>
    <lineage>
        <taxon>Eukaryota</taxon>
        <taxon>Fungi</taxon>
        <taxon>Dikarya</taxon>
        <taxon>Basidiomycota</taxon>
        <taxon>Agaricomycotina</taxon>
        <taxon>Agaricomycetes</taxon>
        <taxon>Agaricomycetidae</taxon>
        <taxon>Atheliales</taxon>
        <taxon>Atheliaceae</taxon>
        <taxon>Athelia</taxon>
    </lineage>
</organism>
<feature type="compositionally biased region" description="Pro residues" evidence="5">
    <location>
        <begin position="59"/>
        <end position="68"/>
    </location>
</feature>
<evidence type="ECO:0000259" key="6">
    <source>
        <dbReference type="SMART" id="SM00249"/>
    </source>
</evidence>
<feature type="non-terminal residue" evidence="7">
    <location>
        <position position="182"/>
    </location>
</feature>
<dbReference type="SUPFAM" id="SSF57903">
    <property type="entry name" value="FYVE/PHD zinc finger"/>
    <property type="match status" value="1"/>
</dbReference>
<dbReference type="GO" id="GO:0070210">
    <property type="term" value="C:Rpd3L-Expanded complex"/>
    <property type="evidence" value="ECO:0007669"/>
    <property type="project" value="TreeGrafter"/>
</dbReference>
<dbReference type="Proteomes" id="UP000076532">
    <property type="component" value="Unassembled WGS sequence"/>
</dbReference>
<dbReference type="AlphaFoldDB" id="A0A167T498"/>
<keyword evidence="2" id="KW-0863">Zinc-finger</keyword>
<feature type="compositionally biased region" description="Basic and acidic residues" evidence="5">
    <location>
        <begin position="70"/>
        <end position="83"/>
    </location>
</feature>
<keyword evidence="4" id="KW-0156">Chromatin regulator</keyword>
<evidence type="ECO:0000313" key="8">
    <source>
        <dbReference type="Proteomes" id="UP000076532"/>
    </source>
</evidence>
<proteinExistence type="predicted"/>
<feature type="compositionally biased region" description="Gly residues" evidence="5">
    <location>
        <begin position="28"/>
        <end position="44"/>
    </location>
</feature>
<reference evidence="7 8" key="1">
    <citation type="journal article" date="2016" name="Mol. Biol. Evol.">
        <title>Comparative Genomics of Early-Diverging Mushroom-Forming Fungi Provides Insights into the Origins of Lignocellulose Decay Capabilities.</title>
        <authorList>
            <person name="Nagy L.G."/>
            <person name="Riley R."/>
            <person name="Tritt A."/>
            <person name="Adam C."/>
            <person name="Daum C."/>
            <person name="Floudas D."/>
            <person name="Sun H."/>
            <person name="Yadav J.S."/>
            <person name="Pangilinan J."/>
            <person name="Larsson K.H."/>
            <person name="Matsuura K."/>
            <person name="Barry K."/>
            <person name="Labutti K."/>
            <person name="Kuo R."/>
            <person name="Ohm R.A."/>
            <person name="Bhattacharya S.S."/>
            <person name="Shirouzu T."/>
            <person name="Yoshinaga Y."/>
            <person name="Martin F.M."/>
            <person name="Grigoriev I.V."/>
            <person name="Hibbett D.S."/>
        </authorList>
    </citation>
    <scope>NUCLEOTIDE SEQUENCE [LARGE SCALE GENOMIC DNA]</scope>
    <source>
        <strain evidence="7 8">CBS 109695</strain>
    </source>
</reference>
<keyword evidence="8" id="KW-1185">Reference proteome</keyword>
<sequence length="182" mass="19604">MNSDATEAALGLLGLLDPTINSPASGPIPGGGGGGGGGVGGDIRGGPSRQIIPLKRKQPPPAAHPGPAPARREKEKEGRIHDETQFNPDAINCICGSLYDDGFSIACDDCSRWCHAACFDIVAGEVPEEWKCWVCVPRAKGVDRERAARMQKERQREAERIQQEQARMRLSPGVERAKPRSR</sequence>
<feature type="compositionally biased region" description="Basic and acidic residues" evidence="5">
    <location>
        <begin position="145"/>
        <end position="162"/>
    </location>
</feature>
<dbReference type="EMBL" id="KV418474">
    <property type="protein sequence ID" value="KZP02546.1"/>
    <property type="molecule type" value="Genomic_DNA"/>
</dbReference>
<dbReference type="SMART" id="SM00249">
    <property type="entry name" value="PHD"/>
    <property type="match status" value="1"/>
</dbReference>
<evidence type="ECO:0000256" key="1">
    <source>
        <dbReference type="ARBA" id="ARBA00022723"/>
    </source>
</evidence>
<accession>A0A167T498</accession>
<name>A0A167T498_9AGAM</name>
<protein>
    <recommendedName>
        <fullName evidence="6">Zinc finger PHD-type domain-containing protein</fullName>
    </recommendedName>
</protein>
<evidence type="ECO:0000256" key="2">
    <source>
        <dbReference type="ARBA" id="ARBA00022771"/>
    </source>
</evidence>